<sequence length="117" mass="13625">LNTPGKRSLLLRDLKKERVDTACVQETHFKRDHTPSIYNKYYPTQFHALSDTKTKGVSIFIHKDTSLTLHRKIVDPKGRFIILVGMFNNTMYTLAAAYFPNIEPKRYLQTLILIIDE</sequence>
<evidence type="ECO:0000313" key="2">
    <source>
        <dbReference type="EMBL" id="CAH2321453.1"/>
    </source>
</evidence>
<proteinExistence type="predicted"/>
<feature type="transmembrane region" description="Helical" evidence="1">
    <location>
        <begin position="80"/>
        <end position="99"/>
    </location>
</feature>
<reference evidence="2" key="1">
    <citation type="submission" date="2022-03" db="EMBL/GenBank/DDBJ databases">
        <authorList>
            <person name="Alioto T."/>
            <person name="Alioto T."/>
            <person name="Gomez Garrido J."/>
        </authorList>
    </citation>
    <scope>NUCLEOTIDE SEQUENCE</scope>
</reference>
<organism evidence="2 3">
    <name type="scientific">Pelobates cultripes</name>
    <name type="common">Western spadefoot toad</name>
    <dbReference type="NCBI Taxonomy" id="61616"/>
    <lineage>
        <taxon>Eukaryota</taxon>
        <taxon>Metazoa</taxon>
        <taxon>Chordata</taxon>
        <taxon>Craniata</taxon>
        <taxon>Vertebrata</taxon>
        <taxon>Euteleostomi</taxon>
        <taxon>Amphibia</taxon>
        <taxon>Batrachia</taxon>
        <taxon>Anura</taxon>
        <taxon>Pelobatoidea</taxon>
        <taxon>Pelobatidae</taxon>
        <taxon>Pelobates</taxon>
    </lineage>
</organism>
<evidence type="ECO:0008006" key="4">
    <source>
        <dbReference type="Google" id="ProtNLM"/>
    </source>
</evidence>
<feature type="non-terminal residue" evidence="2">
    <location>
        <position position="117"/>
    </location>
</feature>
<feature type="non-terminal residue" evidence="2">
    <location>
        <position position="1"/>
    </location>
</feature>
<dbReference type="AlphaFoldDB" id="A0AAD1T8E5"/>
<keyword evidence="1" id="KW-0472">Membrane</keyword>
<dbReference type="Proteomes" id="UP001295444">
    <property type="component" value="Chromosome 11"/>
</dbReference>
<accession>A0AAD1T8E5</accession>
<keyword evidence="3" id="KW-1185">Reference proteome</keyword>
<keyword evidence="1" id="KW-1133">Transmembrane helix</keyword>
<evidence type="ECO:0000256" key="1">
    <source>
        <dbReference type="SAM" id="Phobius"/>
    </source>
</evidence>
<dbReference type="InterPro" id="IPR036691">
    <property type="entry name" value="Endo/exonu/phosph_ase_sf"/>
</dbReference>
<dbReference type="SUPFAM" id="SSF56219">
    <property type="entry name" value="DNase I-like"/>
    <property type="match status" value="1"/>
</dbReference>
<dbReference type="Gene3D" id="3.60.10.10">
    <property type="entry name" value="Endonuclease/exonuclease/phosphatase"/>
    <property type="match status" value="1"/>
</dbReference>
<dbReference type="EMBL" id="OW240922">
    <property type="protein sequence ID" value="CAH2321453.1"/>
    <property type="molecule type" value="Genomic_DNA"/>
</dbReference>
<name>A0AAD1T8E5_PELCU</name>
<evidence type="ECO:0000313" key="3">
    <source>
        <dbReference type="Proteomes" id="UP001295444"/>
    </source>
</evidence>
<gene>
    <name evidence="2" type="ORF">PECUL_23A059661</name>
</gene>
<keyword evidence="1" id="KW-0812">Transmembrane</keyword>
<protein>
    <recommendedName>
        <fullName evidence="4">Reverse transcriptase</fullName>
    </recommendedName>
</protein>